<protein>
    <submittedName>
        <fullName evidence="2">Uncharacterized protein</fullName>
    </submittedName>
</protein>
<evidence type="ECO:0000313" key="3">
    <source>
        <dbReference type="Proteomes" id="UP000028981"/>
    </source>
</evidence>
<feature type="chain" id="PRO_5001825846" evidence="1">
    <location>
        <begin position="22"/>
        <end position="159"/>
    </location>
</feature>
<reference evidence="2 3" key="1">
    <citation type="submission" date="2014-08" db="EMBL/GenBank/DDBJ databases">
        <authorList>
            <person name="Hassan Y.I."/>
            <person name="Lepp D."/>
            <person name="Zhou T."/>
        </authorList>
    </citation>
    <scope>NUCLEOTIDE SEQUENCE [LARGE SCALE GENOMIC DNA]</scope>
    <source>
        <strain evidence="2 3">IFO13584</strain>
    </source>
</reference>
<evidence type="ECO:0000256" key="1">
    <source>
        <dbReference type="SAM" id="SignalP"/>
    </source>
</evidence>
<gene>
    <name evidence="2" type="ORF">JP75_13250</name>
</gene>
<organism evidence="2 3">
    <name type="scientific">Devosia riboflavina</name>
    <dbReference type="NCBI Taxonomy" id="46914"/>
    <lineage>
        <taxon>Bacteria</taxon>
        <taxon>Pseudomonadati</taxon>
        <taxon>Pseudomonadota</taxon>
        <taxon>Alphaproteobacteria</taxon>
        <taxon>Hyphomicrobiales</taxon>
        <taxon>Devosiaceae</taxon>
        <taxon>Devosia</taxon>
    </lineage>
</organism>
<dbReference type="STRING" id="46914.JP75_13250"/>
<dbReference type="RefSeq" id="WP_035083574.1">
    <property type="nucleotide sequence ID" value="NZ_JQGC01000011.1"/>
</dbReference>
<keyword evidence="1" id="KW-0732">Signal</keyword>
<proteinExistence type="predicted"/>
<comment type="caution">
    <text evidence="2">The sequence shown here is derived from an EMBL/GenBank/DDBJ whole genome shotgun (WGS) entry which is preliminary data.</text>
</comment>
<accession>A0A087M1E8</accession>
<dbReference type="AlphaFoldDB" id="A0A087M1E8"/>
<evidence type="ECO:0000313" key="2">
    <source>
        <dbReference type="EMBL" id="KFL30701.1"/>
    </source>
</evidence>
<name>A0A087M1E8_9HYPH</name>
<dbReference type="EMBL" id="JQGC01000011">
    <property type="protein sequence ID" value="KFL30701.1"/>
    <property type="molecule type" value="Genomic_DNA"/>
</dbReference>
<dbReference type="OrthoDB" id="996425at2"/>
<dbReference type="Proteomes" id="UP000028981">
    <property type="component" value="Unassembled WGS sequence"/>
</dbReference>
<keyword evidence="3" id="KW-1185">Reference proteome</keyword>
<feature type="signal peptide" evidence="1">
    <location>
        <begin position="1"/>
        <end position="21"/>
    </location>
</feature>
<sequence>MRFALALFATLILALPAFAQAAWGYYANARYGYELDVPPGFEGQGESANGDGQVFLFDGRVGKLTAWGGYFVAEPDFESEANALFASDTEAGWGVMAQSATPSWATWSATKSGRVLQQHMIQLCDGAGYAAIRLEYAQVDRPKLDDLVQPLIVSLKPTC</sequence>